<sequence length="347" mass="37889">MVELLFPRTKAFKIQLIATALGAALLMSGCSLLPAEEEALLPPLVKPPQESYRTVEVKRGDIAKEIKGSATLESYSSDAAKFTDEGGRVKEVMVKQGDQVKAGDVLIQLDVGDMDINLKQFELNMVKSRTALKAAKLSDDADNITIAQLQYELDRIKYERLQETYNSKQLTAGIDGQVTYLAELEEGQGVAPHETLVMLSDPSKLRVAFQGSTSGDVNLVSVGQRVELQFKDNSVVEGKVTQTPASAPFSDDPVIRDRNSKMIYMDAELPESAEIGGSVNIRILLQESRDTLVIPRSGLRSYLGRNFVRVLEEGDNIREVDVEAGITGSTEVEITAGLEEGMLVVLP</sequence>
<keyword evidence="3" id="KW-1185">Reference proteome</keyword>
<dbReference type="Pfam" id="PF25967">
    <property type="entry name" value="RND-MFP_C"/>
    <property type="match status" value="1"/>
</dbReference>
<dbReference type="SUPFAM" id="SSF111369">
    <property type="entry name" value="HlyD-like secretion proteins"/>
    <property type="match status" value="1"/>
</dbReference>
<dbReference type="PANTHER" id="PTHR30469:SF33">
    <property type="entry name" value="SLR1207 PROTEIN"/>
    <property type="match status" value="1"/>
</dbReference>
<dbReference type="STRING" id="1844972.A7K91_12230"/>
<proteinExistence type="predicted"/>
<dbReference type="EMBL" id="LYPA01000065">
    <property type="protein sequence ID" value="OBR64287.1"/>
    <property type="molecule type" value="Genomic_DNA"/>
</dbReference>
<protein>
    <recommendedName>
        <fullName evidence="1">Multidrug resistance protein MdtA-like C-terminal permuted SH3 domain-containing protein</fullName>
    </recommendedName>
</protein>
<dbReference type="AlphaFoldDB" id="A0A1A5YFD3"/>
<reference evidence="2 3" key="1">
    <citation type="submission" date="2016-05" db="EMBL/GenBank/DDBJ databases">
        <title>Paenibacillus oryzae. sp. nov., isolated from the rice root.</title>
        <authorList>
            <person name="Zhang J."/>
            <person name="Zhang X."/>
        </authorList>
    </citation>
    <scope>NUCLEOTIDE SEQUENCE [LARGE SCALE GENOMIC DNA]</scope>
    <source>
        <strain evidence="2 3">1DrF-4</strain>
    </source>
</reference>
<name>A0A1A5YFD3_9BACL</name>
<feature type="domain" description="Multidrug resistance protein MdtA-like C-terminal permuted SH3" evidence="1">
    <location>
        <begin position="291"/>
        <end position="345"/>
    </location>
</feature>
<dbReference type="Gene3D" id="2.40.420.20">
    <property type="match status" value="1"/>
</dbReference>
<dbReference type="GO" id="GO:1990281">
    <property type="term" value="C:efflux pump complex"/>
    <property type="evidence" value="ECO:0007669"/>
    <property type="project" value="TreeGrafter"/>
</dbReference>
<dbReference type="Proteomes" id="UP000092024">
    <property type="component" value="Unassembled WGS sequence"/>
</dbReference>
<dbReference type="PANTHER" id="PTHR30469">
    <property type="entry name" value="MULTIDRUG RESISTANCE PROTEIN MDTA"/>
    <property type="match status" value="1"/>
</dbReference>
<evidence type="ECO:0000313" key="2">
    <source>
        <dbReference type="EMBL" id="OBR64287.1"/>
    </source>
</evidence>
<evidence type="ECO:0000313" key="3">
    <source>
        <dbReference type="Proteomes" id="UP000092024"/>
    </source>
</evidence>
<gene>
    <name evidence="2" type="ORF">A7K91_12230</name>
</gene>
<evidence type="ECO:0000259" key="1">
    <source>
        <dbReference type="Pfam" id="PF25967"/>
    </source>
</evidence>
<dbReference type="InterPro" id="IPR058627">
    <property type="entry name" value="MdtA-like_C"/>
</dbReference>
<accession>A0A1A5YFD3</accession>
<dbReference type="Gene3D" id="2.40.50.100">
    <property type="match status" value="1"/>
</dbReference>
<organism evidence="2 3">
    <name type="scientific">Paenibacillus oryzae</name>
    <dbReference type="NCBI Taxonomy" id="1844972"/>
    <lineage>
        <taxon>Bacteria</taxon>
        <taxon>Bacillati</taxon>
        <taxon>Bacillota</taxon>
        <taxon>Bacilli</taxon>
        <taxon>Bacillales</taxon>
        <taxon>Paenibacillaceae</taxon>
        <taxon>Paenibacillus</taxon>
    </lineage>
</organism>
<comment type="caution">
    <text evidence="2">The sequence shown here is derived from an EMBL/GenBank/DDBJ whole genome shotgun (WGS) entry which is preliminary data.</text>
</comment>
<dbReference type="GO" id="GO:0015562">
    <property type="term" value="F:efflux transmembrane transporter activity"/>
    <property type="evidence" value="ECO:0007669"/>
    <property type="project" value="TreeGrafter"/>
</dbReference>